<evidence type="ECO:0000313" key="2">
    <source>
        <dbReference type="Proteomes" id="UP000654075"/>
    </source>
</evidence>
<gene>
    <name evidence="1" type="ORF">PGLA1383_LOCUS22258</name>
</gene>
<protein>
    <submittedName>
        <fullName evidence="1">Uncharacterized protein</fullName>
    </submittedName>
</protein>
<proteinExistence type="predicted"/>
<accession>A0A813EPZ1</accession>
<evidence type="ECO:0000313" key="1">
    <source>
        <dbReference type="EMBL" id="CAE8604070.1"/>
    </source>
</evidence>
<keyword evidence="2" id="KW-1185">Reference proteome</keyword>
<dbReference type="AlphaFoldDB" id="A0A813EPZ1"/>
<comment type="caution">
    <text evidence="1">The sequence shown here is derived from an EMBL/GenBank/DDBJ whole genome shotgun (WGS) entry which is preliminary data.</text>
</comment>
<name>A0A813EPZ1_POLGL</name>
<dbReference type="Proteomes" id="UP000654075">
    <property type="component" value="Unassembled WGS sequence"/>
</dbReference>
<dbReference type="EMBL" id="CAJNNV010016024">
    <property type="protein sequence ID" value="CAE8604070.1"/>
    <property type="molecule type" value="Genomic_DNA"/>
</dbReference>
<reference evidence="1" key="1">
    <citation type="submission" date="2021-02" db="EMBL/GenBank/DDBJ databases">
        <authorList>
            <person name="Dougan E. K."/>
            <person name="Rhodes N."/>
            <person name="Thang M."/>
            <person name="Chan C."/>
        </authorList>
    </citation>
    <scope>NUCLEOTIDE SEQUENCE</scope>
</reference>
<organism evidence="1 2">
    <name type="scientific">Polarella glacialis</name>
    <name type="common">Dinoflagellate</name>
    <dbReference type="NCBI Taxonomy" id="89957"/>
    <lineage>
        <taxon>Eukaryota</taxon>
        <taxon>Sar</taxon>
        <taxon>Alveolata</taxon>
        <taxon>Dinophyceae</taxon>
        <taxon>Suessiales</taxon>
        <taxon>Suessiaceae</taxon>
        <taxon>Polarella</taxon>
    </lineage>
</organism>
<sequence>MEEREGPWDPPDIESNNLALQAPTRSDSFEFWRSSHRLLRRCPRVSRHVHSLRDPKDDMVSSTGCFLRPVLTTAFCIQWFSFLLDAAVVQVSKPVRNSRH</sequence>